<proteinExistence type="predicted"/>
<gene>
    <name evidence="3" type="ORF">SAMN05421869_110221</name>
</gene>
<feature type="transmembrane region" description="Helical" evidence="2">
    <location>
        <begin position="133"/>
        <end position="157"/>
    </location>
</feature>
<name>A0A1G8TLP3_9ACTN</name>
<evidence type="ECO:0000313" key="4">
    <source>
        <dbReference type="Proteomes" id="UP000199202"/>
    </source>
</evidence>
<dbReference type="EMBL" id="FNDJ01000010">
    <property type="protein sequence ID" value="SDJ42451.1"/>
    <property type="molecule type" value="Genomic_DNA"/>
</dbReference>
<accession>A0A1G8TLP3</accession>
<organism evidence="3 4">
    <name type="scientific">Nonomuraea jiangxiensis</name>
    <dbReference type="NCBI Taxonomy" id="633440"/>
    <lineage>
        <taxon>Bacteria</taxon>
        <taxon>Bacillati</taxon>
        <taxon>Actinomycetota</taxon>
        <taxon>Actinomycetes</taxon>
        <taxon>Streptosporangiales</taxon>
        <taxon>Streptosporangiaceae</taxon>
        <taxon>Nonomuraea</taxon>
    </lineage>
</organism>
<evidence type="ECO:0008006" key="5">
    <source>
        <dbReference type="Google" id="ProtNLM"/>
    </source>
</evidence>
<keyword evidence="2" id="KW-0812">Transmembrane</keyword>
<keyword evidence="4" id="KW-1185">Reference proteome</keyword>
<evidence type="ECO:0000256" key="1">
    <source>
        <dbReference type="SAM" id="MobiDB-lite"/>
    </source>
</evidence>
<feature type="transmembrane region" description="Helical" evidence="2">
    <location>
        <begin position="86"/>
        <end position="109"/>
    </location>
</feature>
<sequence>MTRRGKQVLDILHVLTSVGWIGVGLCQLALNVIGLLTDDPHLRHAVHAIAHLLDRWLLIALALGSLTTGTLLGLKTRWGLISYWWVIAKIALSAGLLVFTPIWMGGWAIEATALSSDSDDAHQPAYLSVRDDLMSGSVAVVTTLVLIMVISVVKPWGRTPRGRRRQRSSPEPANRGRP</sequence>
<dbReference type="Proteomes" id="UP000199202">
    <property type="component" value="Unassembled WGS sequence"/>
</dbReference>
<dbReference type="STRING" id="633440.SAMN05421869_110221"/>
<feature type="transmembrane region" description="Helical" evidence="2">
    <location>
        <begin position="12"/>
        <end position="36"/>
    </location>
</feature>
<dbReference type="AlphaFoldDB" id="A0A1G8TLP3"/>
<reference evidence="3 4" key="1">
    <citation type="submission" date="2016-10" db="EMBL/GenBank/DDBJ databases">
        <authorList>
            <person name="de Groot N.N."/>
        </authorList>
    </citation>
    <scope>NUCLEOTIDE SEQUENCE [LARGE SCALE GENOMIC DNA]</scope>
    <source>
        <strain evidence="3 4">CGMCC 4.6533</strain>
    </source>
</reference>
<keyword evidence="2" id="KW-1133">Transmembrane helix</keyword>
<feature type="transmembrane region" description="Helical" evidence="2">
    <location>
        <begin position="56"/>
        <end position="74"/>
    </location>
</feature>
<feature type="region of interest" description="Disordered" evidence="1">
    <location>
        <begin position="158"/>
        <end position="178"/>
    </location>
</feature>
<protein>
    <recommendedName>
        <fullName evidence="5">DUF2269 family protein</fullName>
    </recommendedName>
</protein>
<evidence type="ECO:0000313" key="3">
    <source>
        <dbReference type="EMBL" id="SDJ42451.1"/>
    </source>
</evidence>
<keyword evidence="2" id="KW-0472">Membrane</keyword>
<evidence type="ECO:0000256" key="2">
    <source>
        <dbReference type="SAM" id="Phobius"/>
    </source>
</evidence>